<dbReference type="SUPFAM" id="SSF52833">
    <property type="entry name" value="Thioredoxin-like"/>
    <property type="match status" value="1"/>
</dbReference>
<accession>A0A2T1HXK4</accession>
<keyword evidence="3" id="KW-1185">Reference proteome</keyword>
<dbReference type="Gene3D" id="3.40.30.10">
    <property type="entry name" value="Glutaredoxin"/>
    <property type="match status" value="1"/>
</dbReference>
<dbReference type="OrthoDB" id="9799122at2"/>
<evidence type="ECO:0000259" key="1">
    <source>
        <dbReference type="Pfam" id="PF01323"/>
    </source>
</evidence>
<name>A0A2T1HXK4_9HYPH</name>
<organism evidence="2 3">
    <name type="scientific">Alsobacter soli</name>
    <dbReference type="NCBI Taxonomy" id="2109933"/>
    <lineage>
        <taxon>Bacteria</taxon>
        <taxon>Pseudomonadati</taxon>
        <taxon>Pseudomonadota</taxon>
        <taxon>Alphaproteobacteria</taxon>
        <taxon>Hyphomicrobiales</taxon>
        <taxon>Alsobacteraceae</taxon>
        <taxon>Alsobacter</taxon>
    </lineage>
</organism>
<evidence type="ECO:0000313" key="3">
    <source>
        <dbReference type="Proteomes" id="UP000239772"/>
    </source>
</evidence>
<dbReference type="PANTHER" id="PTHR13887:SF41">
    <property type="entry name" value="THIOREDOXIN SUPERFAMILY PROTEIN"/>
    <property type="match status" value="1"/>
</dbReference>
<dbReference type="RefSeq" id="WP_106335250.1">
    <property type="nucleotide sequence ID" value="NZ_PVZS01000003.1"/>
</dbReference>
<dbReference type="Pfam" id="PF01323">
    <property type="entry name" value="DSBA"/>
    <property type="match status" value="1"/>
</dbReference>
<dbReference type="InterPro" id="IPR001853">
    <property type="entry name" value="DSBA-like_thioredoxin_dom"/>
</dbReference>
<dbReference type="EMBL" id="PVZS01000003">
    <property type="protein sequence ID" value="PSC06335.1"/>
    <property type="molecule type" value="Genomic_DNA"/>
</dbReference>
<dbReference type="AlphaFoldDB" id="A0A2T1HXK4"/>
<dbReference type="PANTHER" id="PTHR13887">
    <property type="entry name" value="GLUTATHIONE S-TRANSFERASE KAPPA"/>
    <property type="match status" value="1"/>
</dbReference>
<dbReference type="GO" id="GO:0016491">
    <property type="term" value="F:oxidoreductase activity"/>
    <property type="evidence" value="ECO:0007669"/>
    <property type="project" value="InterPro"/>
</dbReference>
<dbReference type="Proteomes" id="UP000239772">
    <property type="component" value="Unassembled WGS sequence"/>
</dbReference>
<protein>
    <submittedName>
        <fullName evidence="2">Disulfide bond formation protein DsbA</fullName>
    </submittedName>
</protein>
<dbReference type="InterPro" id="IPR036249">
    <property type="entry name" value="Thioredoxin-like_sf"/>
</dbReference>
<comment type="caution">
    <text evidence="2">The sequence shown here is derived from an EMBL/GenBank/DDBJ whole genome shotgun (WGS) entry which is preliminary data.</text>
</comment>
<feature type="domain" description="DSBA-like thioredoxin" evidence="1">
    <location>
        <begin position="13"/>
        <end position="211"/>
    </location>
</feature>
<gene>
    <name evidence="2" type="ORF">SLNSH_03355</name>
</gene>
<sequence length="235" mass="25787">MTEATEAAPAPVTVDVISDVVCPWCYVGKKRLAKALEMRPEQPVVVRWRPYQLDPTIPAGGYDRKAYMARKFGDRVGEVHQRLIAIGEEEGIPFAFDAIQRSPNTLDAHRLIRWSWTWGVQDALVDSLFSAYFTEGVDVGDIEALADRAALVGIDREEAAAFLRSDEAAPEVQREIRQAQDIGVQGVPFFIFAGRLAASGAQPAEVLADALDQAAGMEPAQVVGEDKDEDEDDED</sequence>
<reference evidence="3" key="1">
    <citation type="submission" date="2018-03" db="EMBL/GenBank/DDBJ databases">
        <authorList>
            <person name="Sun L."/>
            <person name="Liu H."/>
            <person name="Chen W."/>
            <person name="Huang K."/>
            <person name="Liu W."/>
            <person name="Gao X."/>
        </authorList>
    </citation>
    <scope>NUCLEOTIDE SEQUENCE [LARGE SCALE GENOMIC DNA]</scope>
    <source>
        <strain evidence="3">SH9</strain>
    </source>
</reference>
<proteinExistence type="predicted"/>
<dbReference type="CDD" id="cd03024">
    <property type="entry name" value="DsbA_FrnE"/>
    <property type="match status" value="1"/>
</dbReference>
<evidence type="ECO:0000313" key="2">
    <source>
        <dbReference type="EMBL" id="PSC06335.1"/>
    </source>
</evidence>